<comment type="caution">
    <text evidence="4">The sequence shown here is derived from an EMBL/GenBank/DDBJ whole genome shotgun (WGS) entry which is preliminary data.</text>
</comment>
<sequence>MRKLTVLFFTIILLSSFSSPIFSQNDEDSAGLQELLLLLIPEETDNPNYALTFTDPTDKGVFLSIDGAEEKEIRSPYELPSLGIGDHTLRVRFTDDTDTERTYEDTIVILPRPPQIDTPTVEDNALIVTGTGLPASKLNLFVSGADRSFRESVKVTDQGDWEATIEGDFSTGIYNAVGYVSKNGYGSDLSEPVTFSLETSITEEKVDEPTTPIFFSFSSITTSNIKDVLLENRDLMIVGGGIFLIALILGVLLSRIIFFRSERKIESTFKAVLQGKKREPIKDILKLDKEHKEDSDNEKAEATAQQAPDQQSDEEADVDTSETKASDDGDQGSDDNDDTSDNDPDKDETSDASTDGSSEDRSSGSDTTTADEAISDEDDTTDQTVDKPSETAEDTLSDPSSTDDGTDENSTQDGSSEDPTLTNSEASNPDPATASTTPASNEKEEEGQKEADKKPSFLDKLKSMTLIGKKKTNNANDPQVIPVPSETTREGEEGGLGDISEPDDPGGITGLPEDLQEPASSKPTVKVSKSAGLDPYEDVEPAGDEIPVYETEVETQASEASGDGSEDTSEVNETESDQNDTNDEPVSADSDAEIDSDTDPSTENDSPDTVKEVSAEEFLEKFKTADPDPDGLDQVVPADETSGSDNVQMSPTEGEGSEDEDTQLSTGDGSEDHGNDETAAQTQEARPSMTEKLGAVGIYTPEEETEKKPKKQVIKEEEEEDVPRKTGTKKKAKKKTSSRSKTSTKKSRSTKKSKTTRSTAKKNEKSEVKEYESKNRFQEVKDLKTKPLGRIKRITPTTPTKKKTSKGSATPKTKKKRNITISLTSKKK</sequence>
<feature type="compositionally biased region" description="Basic and acidic residues" evidence="1">
    <location>
        <begin position="608"/>
        <end position="626"/>
    </location>
</feature>
<feature type="compositionally biased region" description="Basic and acidic residues" evidence="1">
    <location>
        <begin position="446"/>
        <end position="462"/>
    </location>
</feature>
<keyword evidence="2" id="KW-1133">Transmembrane helix</keyword>
<feature type="compositionally biased region" description="Basic and acidic residues" evidence="1">
    <location>
        <begin position="761"/>
        <end position="785"/>
    </location>
</feature>
<accession>A0A955KY27</accession>
<keyword evidence="2" id="KW-0472">Membrane</keyword>
<evidence type="ECO:0008006" key="6">
    <source>
        <dbReference type="Google" id="ProtNLM"/>
    </source>
</evidence>
<feature type="compositionally biased region" description="Polar residues" evidence="1">
    <location>
        <begin position="819"/>
        <end position="828"/>
    </location>
</feature>
<dbReference type="EMBL" id="JAGQLN010000007">
    <property type="protein sequence ID" value="MCA9376756.1"/>
    <property type="molecule type" value="Genomic_DNA"/>
</dbReference>
<feature type="compositionally biased region" description="Acidic residues" evidence="1">
    <location>
        <begin position="311"/>
        <end position="320"/>
    </location>
</feature>
<dbReference type="AlphaFoldDB" id="A0A955KY27"/>
<dbReference type="Proteomes" id="UP000741282">
    <property type="component" value="Unassembled WGS sequence"/>
</dbReference>
<gene>
    <name evidence="4" type="ORF">KC685_02445</name>
</gene>
<reference evidence="4" key="2">
    <citation type="journal article" date="2021" name="Microbiome">
        <title>Successional dynamics and alternative stable states in a saline activated sludge microbial community over 9 years.</title>
        <authorList>
            <person name="Wang Y."/>
            <person name="Ye J."/>
            <person name="Ju F."/>
            <person name="Liu L."/>
            <person name="Boyd J.A."/>
            <person name="Deng Y."/>
            <person name="Parks D.H."/>
            <person name="Jiang X."/>
            <person name="Yin X."/>
            <person name="Woodcroft B.J."/>
            <person name="Tyson G.W."/>
            <person name="Hugenholtz P."/>
            <person name="Polz M.F."/>
            <person name="Zhang T."/>
        </authorList>
    </citation>
    <scope>NUCLEOTIDE SEQUENCE</scope>
    <source>
        <strain evidence="4">HKST-UBA17</strain>
    </source>
</reference>
<feature type="compositionally biased region" description="Basic and acidic residues" evidence="1">
    <location>
        <begin position="289"/>
        <end position="301"/>
    </location>
</feature>
<feature type="signal peptide" evidence="3">
    <location>
        <begin position="1"/>
        <end position="23"/>
    </location>
</feature>
<feature type="compositionally biased region" description="Basic residues" evidence="1">
    <location>
        <begin position="726"/>
        <end position="755"/>
    </location>
</feature>
<feature type="transmembrane region" description="Helical" evidence="2">
    <location>
        <begin position="235"/>
        <end position="258"/>
    </location>
</feature>
<evidence type="ECO:0000313" key="4">
    <source>
        <dbReference type="EMBL" id="MCA9376756.1"/>
    </source>
</evidence>
<organism evidence="4 5">
    <name type="scientific">Candidatus Dojkabacteria bacterium</name>
    <dbReference type="NCBI Taxonomy" id="2099670"/>
    <lineage>
        <taxon>Bacteria</taxon>
        <taxon>Candidatus Dojkabacteria</taxon>
    </lineage>
</organism>
<feature type="compositionally biased region" description="Acidic residues" evidence="1">
    <location>
        <begin position="564"/>
        <end position="583"/>
    </location>
</feature>
<evidence type="ECO:0000256" key="1">
    <source>
        <dbReference type="SAM" id="MobiDB-lite"/>
    </source>
</evidence>
<feature type="chain" id="PRO_5036798197" description="Bacterial Ig-like domain-containing protein" evidence="3">
    <location>
        <begin position="24"/>
        <end position="828"/>
    </location>
</feature>
<keyword evidence="2" id="KW-0812">Transmembrane</keyword>
<feature type="compositionally biased region" description="Polar residues" evidence="1">
    <location>
        <begin position="397"/>
        <end position="427"/>
    </location>
</feature>
<keyword evidence="3" id="KW-0732">Signal</keyword>
<evidence type="ECO:0000256" key="2">
    <source>
        <dbReference type="SAM" id="Phobius"/>
    </source>
</evidence>
<evidence type="ECO:0000313" key="5">
    <source>
        <dbReference type="Proteomes" id="UP000741282"/>
    </source>
</evidence>
<feature type="region of interest" description="Disordered" evidence="1">
    <location>
        <begin position="289"/>
        <end position="828"/>
    </location>
</feature>
<name>A0A955KY27_9BACT</name>
<feature type="compositionally biased region" description="Acidic residues" evidence="1">
    <location>
        <begin position="328"/>
        <end position="350"/>
    </location>
</feature>
<reference evidence="4" key="1">
    <citation type="submission" date="2020-04" db="EMBL/GenBank/DDBJ databases">
        <authorList>
            <person name="Zhang T."/>
        </authorList>
    </citation>
    <scope>NUCLEOTIDE SEQUENCE</scope>
    <source>
        <strain evidence="4">HKST-UBA17</strain>
    </source>
</reference>
<feature type="compositionally biased region" description="Polar residues" evidence="1">
    <location>
        <begin position="641"/>
        <end position="651"/>
    </location>
</feature>
<protein>
    <recommendedName>
        <fullName evidence="6">Bacterial Ig-like domain-containing protein</fullName>
    </recommendedName>
</protein>
<proteinExistence type="predicted"/>
<feature type="compositionally biased region" description="Acidic residues" evidence="1">
    <location>
        <begin position="590"/>
        <end position="606"/>
    </location>
</feature>
<evidence type="ECO:0000256" key="3">
    <source>
        <dbReference type="SAM" id="SignalP"/>
    </source>
</evidence>